<dbReference type="SUPFAM" id="SSF103473">
    <property type="entry name" value="MFS general substrate transporter"/>
    <property type="match status" value="1"/>
</dbReference>
<keyword evidence="8" id="KW-1185">Reference proteome</keyword>
<keyword evidence="3 5" id="KW-1133">Transmembrane helix</keyword>
<dbReference type="InterPro" id="IPR020846">
    <property type="entry name" value="MFS_dom"/>
</dbReference>
<dbReference type="EMBL" id="CP073767">
    <property type="protein sequence ID" value="UWZ58104.1"/>
    <property type="molecule type" value="Genomic_DNA"/>
</dbReference>
<dbReference type="RefSeq" id="WP_211273854.1">
    <property type="nucleotide sequence ID" value="NZ_CP073767.1"/>
</dbReference>
<dbReference type="GO" id="GO:0005886">
    <property type="term" value="C:plasma membrane"/>
    <property type="evidence" value="ECO:0007669"/>
    <property type="project" value="UniProtKB-SubCell"/>
</dbReference>
<dbReference type="GO" id="GO:0022857">
    <property type="term" value="F:transmembrane transporter activity"/>
    <property type="evidence" value="ECO:0007669"/>
    <property type="project" value="InterPro"/>
</dbReference>
<dbReference type="Proteomes" id="UP001058003">
    <property type="component" value="Chromosome"/>
</dbReference>
<protein>
    <submittedName>
        <fullName evidence="7">MFS transporter</fullName>
    </submittedName>
</protein>
<evidence type="ECO:0000256" key="4">
    <source>
        <dbReference type="ARBA" id="ARBA00023136"/>
    </source>
</evidence>
<reference evidence="7" key="1">
    <citation type="submission" date="2021-04" db="EMBL/GenBank/DDBJ databases">
        <title>Dactylosporangium aurantiacum NRRL B-8018 full assembly.</title>
        <authorList>
            <person name="Hartkoorn R.C."/>
            <person name="Beaudoing E."/>
            <person name="Hot D."/>
        </authorList>
    </citation>
    <scope>NUCLEOTIDE SEQUENCE</scope>
    <source>
        <strain evidence="7">NRRL B-8018</strain>
    </source>
</reference>
<evidence type="ECO:0000256" key="5">
    <source>
        <dbReference type="SAM" id="Phobius"/>
    </source>
</evidence>
<evidence type="ECO:0000256" key="1">
    <source>
        <dbReference type="ARBA" id="ARBA00004651"/>
    </source>
</evidence>
<dbReference type="Pfam" id="PF07690">
    <property type="entry name" value="MFS_1"/>
    <property type="match status" value="1"/>
</dbReference>
<evidence type="ECO:0000313" key="8">
    <source>
        <dbReference type="Proteomes" id="UP001058003"/>
    </source>
</evidence>
<dbReference type="AlphaFoldDB" id="A0A9Q9MIN2"/>
<feature type="transmembrane region" description="Helical" evidence="5">
    <location>
        <begin position="278"/>
        <end position="298"/>
    </location>
</feature>
<evidence type="ECO:0000313" key="7">
    <source>
        <dbReference type="EMBL" id="UWZ58104.1"/>
    </source>
</evidence>
<feature type="transmembrane region" description="Helical" evidence="5">
    <location>
        <begin position="310"/>
        <end position="332"/>
    </location>
</feature>
<evidence type="ECO:0000256" key="3">
    <source>
        <dbReference type="ARBA" id="ARBA00022989"/>
    </source>
</evidence>
<feature type="transmembrane region" description="Helical" evidence="5">
    <location>
        <begin position="162"/>
        <end position="181"/>
    </location>
</feature>
<feature type="transmembrane region" description="Helical" evidence="5">
    <location>
        <begin position="193"/>
        <end position="215"/>
    </location>
</feature>
<feature type="transmembrane region" description="Helical" evidence="5">
    <location>
        <begin position="344"/>
        <end position="363"/>
    </location>
</feature>
<comment type="subcellular location">
    <subcellularLocation>
        <location evidence="1">Cell membrane</location>
        <topology evidence="1">Multi-pass membrane protein</topology>
    </subcellularLocation>
</comment>
<dbReference type="Gene3D" id="1.20.1250.20">
    <property type="entry name" value="MFS general substrate transporter like domains"/>
    <property type="match status" value="2"/>
</dbReference>
<dbReference type="PANTHER" id="PTHR23528">
    <property type="match status" value="1"/>
</dbReference>
<feature type="transmembrane region" description="Helical" evidence="5">
    <location>
        <begin position="437"/>
        <end position="456"/>
    </location>
</feature>
<feature type="transmembrane region" description="Helical" evidence="5">
    <location>
        <begin position="221"/>
        <end position="242"/>
    </location>
</feature>
<dbReference type="InterPro" id="IPR011701">
    <property type="entry name" value="MFS"/>
</dbReference>
<sequence length="460" mass="48395">MKDAGPPTTHHHELNEIINAATPSSSELPASVMTSGISGHEHVEPEYELGIPPPTEKAGLKLIVPFALAQMALFIALLGPVTVSMAIKVTAVVGEGRAPAAQGLILGIGAIAALLGNPIFGRLSDRTTGRWGRRRPWMVGGSIGLAVCLFVIAIAGNVPTLIVAWFAAQLAANACFAAYLATIADQIPPQQSATVTALGGVMQSVGILAAVYLASALTSNMIALFMVPAVIGVAGMLLYALVLPDKRLPRRPPAAGLREFLETFWVSPRQHPDFAWAWVSRFMLILGSFMFTTFRFFWMKDEIGLTDATAASTVATGVLVYTVVLIVVGQTTGYISDRLGRRKALVFVSTALFAVGLVMLTQVHTVAGFYVVEAVLGAAYGIYMGVDLALVLAVLPHPEDNAKDLGVFNIANAMPQTLAPLLGAALLGVGAGQNYDLLYLTAAALTFLGALAIIPVKKVL</sequence>
<dbReference type="InterPro" id="IPR036259">
    <property type="entry name" value="MFS_trans_sf"/>
</dbReference>
<name>A0A9Q9MIN2_9ACTN</name>
<feature type="transmembrane region" description="Helical" evidence="5">
    <location>
        <begin position="137"/>
        <end position="156"/>
    </location>
</feature>
<gene>
    <name evidence="7" type="ORF">Daura_19205</name>
</gene>
<dbReference type="KEGG" id="daur:Daura_19205"/>
<organism evidence="7 8">
    <name type="scientific">Dactylosporangium aurantiacum</name>
    <dbReference type="NCBI Taxonomy" id="35754"/>
    <lineage>
        <taxon>Bacteria</taxon>
        <taxon>Bacillati</taxon>
        <taxon>Actinomycetota</taxon>
        <taxon>Actinomycetes</taxon>
        <taxon>Micromonosporales</taxon>
        <taxon>Micromonosporaceae</taxon>
        <taxon>Dactylosporangium</taxon>
    </lineage>
</organism>
<feature type="domain" description="Major facilitator superfamily (MFS) profile" evidence="6">
    <location>
        <begin position="65"/>
        <end position="460"/>
    </location>
</feature>
<dbReference type="PROSITE" id="PS00216">
    <property type="entry name" value="SUGAR_TRANSPORT_1"/>
    <property type="match status" value="1"/>
</dbReference>
<feature type="transmembrane region" description="Helical" evidence="5">
    <location>
        <begin position="62"/>
        <end position="87"/>
    </location>
</feature>
<feature type="transmembrane region" description="Helical" evidence="5">
    <location>
        <begin position="407"/>
        <end position="431"/>
    </location>
</feature>
<dbReference type="InterPro" id="IPR005829">
    <property type="entry name" value="Sugar_transporter_CS"/>
</dbReference>
<evidence type="ECO:0000259" key="6">
    <source>
        <dbReference type="PROSITE" id="PS50850"/>
    </source>
</evidence>
<accession>A0A9Q9MIN2</accession>
<evidence type="ECO:0000256" key="2">
    <source>
        <dbReference type="ARBA" id="ARBA00022692"/>
    </source>
</evidence>
<keyword evidence="4 5" id="KW-0472">Membrane</keyword>
<feature type="transmembrane region" description="Helical" evidence="5">
    <location>
        <begin position="369"/>
        <end position="395"/>
    </location>
</feature>
<dbReference type="PANTHER" id="PTHR23528:SF1">
    <property type="entry name" value="MAJOR FACILITATOR SUPERFAMILY (MFS) PROFILE DOMAIN-CONTAINING PROTEIN"/>
    <property type="match status" value="1"/>
</dbReference>
<keyword evidence="2 5" id="KW-0812">Transmembrane</keyword>
<proteinExistence type="predicted"/>
<dbReference type="PROSITE" id="PS50850">
    <property type="entry name" value="MFS"/>
    <property type="match status" value="1"/>
</dbReference>
<feature type="transmembrane region" description="Helical" evidence="5">
    <location>
        <begin position="99"/>
        <end position="116"/>
    </location>
</feature>